<gene>
    <name evidence="4" type="primary">metAA</name>
    <name evidence="6" type="ORF">ERX55_09140</name>
</gene>
<dbReference type="HAMAP" id="MF_00295">
    <property type="entry name" value="MetA_acyltransf"/>
    <property type="match status" value="1"/>
</dbReference>
<keyword evidence="4" id="KW-0486">Methionine biosynthesis</keyword>
<dbReference type="Proteomes" id="UP000294843">
    <property type="component" value="Unassembled WGS sequence"/>
</dbReference>
<dbReference type="EC" id="2.3.1.31" evidence="4"/>
<evidence type="ECO:0000256" key="2">
    <source>
        <dbReference type="ARBA" id="ARBA00022679"/>
    </source>
</evidence>
<dbReference type="GO" id="GO:0005737">
    <property type="term" value="C:cytoplasm"/>
    <property type="evidence" value="ECO:0007669"/>
    <property type="project" value="UniProtKB-SubCell"/>
</dbReference>
<feature type="active site" evidence="4">
    <location>
        <position position="224"/>
    </location>
</feature>
<feature type="active site" description="Acyl-thioester intermediate" evidence="4 5">
    <location>
        <position position="133"/>
    </location>
</feature>
<organism evidence="6 7">
    <name type="scientific">Macrococcus bovicus</name>
    <dbReference type="NCBI Taxonomy" id="69968"/>
    <lineage>
        <taxon>Bacteria</taxon>
        <taxon>Bacillati</taxon>
        <taxon>Bacillota</taxon>
        <taxon>Bacilli</taxon>
        <taxon>Bacillales</taxon>
        <taxon>Staphylococcaceae</taxon>
        <taxon>Macrococcus</taxon>
    </lineage>
</organism>
<comment type="pathway">
    <text evidence="4">Amino-acid biosynthesis; L-methionine biosynthesis via de novo pathway; O-acetyl-L-homoserine from L-homoserine: step 1/1.</text>
</comment>
<sequence>MSVIQANGHPETLSRLQIDGAKNDTAAIRLLIINLMPDKKAAEYQLMAILHQVPYKVSLTFAYINAPESTNPAYYTCQSYYDRASDSSAHEFDGLIVTGAPLEHLSFEAVHYSKELRMLLDRFQVIPYRLFICWGALFALHHSFSVQKKVLPTKLTGVYRYEVTAPHPLTAGLAPSYVIPQSRHATVDDKDLSELIILSRHDQLGADLITTPDSRDTFMLGHLEYETDTLKKEYIRDRQRYPHAEKPSHYFPDDNSDLQPVNQWAGHAEQFYTNWLRLIKDKTS</sequence>
<evidence type="ECO:0000256" key="1">
    <source>
        <dbReference type="ARBA" id="ARBA00022605"/>
    </source>
</evidence>
<feature type="binding site" evidence="4">
    <location>
        <position position="236"/>
    </location>
    <ligand>
        <name>substrate</name>
    </ligand>
</feature>
<comment type="catalytic activity">
    <reaction evidence="4">
        <text>L-homoserine + acetyl-CoA = O-acetyl-L-homoserine + CoA</text>
        <dbReference type="Rhea" id="RHEA:13701"/>
        <dbReference type="ChEBI" id="CHEBI:57287"/>
        <dbReference type="ChEBI" id="CHEBI:57288"/>
        <dbReference type="ChEBI" id="CHEBI:57476"/>
        <dbReference type="ChEBI" id="CHEBI:57716"/>
        <dbReference type="EC" id="2.3.1.31"/>
    </reaction>
</comment>
<feature type="binding site" evidence="4">
    <location>
        <position position="182"/>
    </location>
    <ligand>
        <name>substrate</name>
    </ligand>
</feature>
<dbReference type="GO" id="GO:0008899">
    <property type="term" value="F:homoserine O-succinyltransferase activity"/>
    <property type="evidence" value="ECO:0007669"/>
    <property type="project" value="UniProtKB-UniRule"/>
</dbReference>
<reference evidence="6 7" key="1">
    <citation type="submission" date="2019-01" db="EMBL/GenBank/DDBJ databases">
        <title>Draft genome sequences of the type strains of six Macrococcus species.</title>
        <authorList>
            <person name="Mazhar S."/>
            <person name="Altermann E."/>
            <person name="Hill C."/>
            <person name="Mcauliffe O."/>
        </authorList>
    </citation>
    <scope>NUCLEOTIDE SEQUENCE [LARGE SCALE GENOMIC DNA]</scope>
    <source>
        <strain evidence="6 7">ATCC 51825</strain>
    </source>
</reference>
<comment type="subcellular location">
    <subcellularLocation>
        <location evidence="4">Cytoplasm</location>
    </subcellularLocation>
</comment>
<keyword evidence="4" id="KW-0963">Cytoplasm</keyword>
<evidence type="ECO:0000313" key="6">
    <source>
        <dbReference type="EMBL" id="TDM13404.1"/>
    </source>
</evidence>
<keyword evidence="3 4" id="KW-0012">Acyltransferase</keyword>
<comment type="function">
    <text evidence="4">Transfers an acetyl group from acetyl-CoA to L-homoserine, forming acetyl-L-homoserine.</text>
</comment>
<feature type="site" description="Important for acyl-CoA specificity" evidence="4">
    <location>
        <position position="103"/>
    </location>
</feature>
<comment type="caution">
    <text evidence="4">Lacks conserved residue(s) required for the propagation of feature annotation.</text>
</comment>
<evidence type="ECO:0000313" key="7">
    <source>
        <dbReference type="Proteomes" id="UP000294843"/>
    </source>
</evidence>
<protein>
    <recommendedName>
        <fullName evidence="4">Homoserine O-acetyltransferase</fullName>
        <shortName evidence="4">HAT</shortName>
        <ecNumber evidence="4">2.3.1.31</ecNumber>
    </recommendedName>
    <alternativeName>
        <fullName evidence="4">Homoserine transacetylase</fullName>
        <shortName evidence="4">HTA</shortName>
    </alternativeName>
</protein>
<feature type="binding site" evidence="4">
    <location>
        <position position="154"/>
    </location>
    <ligand>
        <name>substrate</name>
    </ligand>
</feature>
<dbReference type="PIRSF" id="PIRSF000450">
    <property type="entry name" value="H_ser_succinyltr"/>
    <property type="match status" value="1"/>
</dbReference>
<dbReference type="GO" id="GO:0009086">
    <property type="term" value="P:methionine biosynthetic process"/>
    <property type="evidence" value="ECO:0007669"/>
    <property type="project" value="UniProtKB-UniRule"/>
</dbReference>
<evidence type="ECO:0000256" key="5">
    <source>
        <dbReference type="PIRSR" id="PIRSR000450-1"/>
    </source>
</evidence>
<dbReference type="InterPro" id="IPR029062">
    <property type="entry name" value="Class_I_gatase-like"/>
</dbReference>
<dbReference type="PANTHER" id="PTHR20919">
    <property type="entry name" value="HOMOSERINE O-SUCCINYLTRANSFERASE"/>
    <property type="match status" value="1"/>
</dbReference>
<keyword evidence="1 4" id="KW-0028">Amino-acid biosynthesis</keyword>
<feature type="site" description="Important for substrate specificity" evidence="4">
    <location>
        <position position="182"/>
    </location>
</feature>
<comment type="caution">
    <text evidence="6">The sequence shown here is derived from an EMBL/GenBank/DDBJ whole genome shotgun (WGS) entry which is preliminary data.</text>
</comment>
<dbReference type="Gene3D" id="3.40.50.880">
    <property type="match status" value="1"/>
</dbReference>
<dbReference type="PANTHER" id="PTHR20919:SF0">
    <property type="entry name" value="HOMOSERINE O-SUCCINYLTRANSFERASE"/>
    <property type="match status" value="1"/>
</dbReference>
<dbReference type="OrthoDB" id="9772423at2"/>
<dbReference type="RefSeq" id="WP_133452270.1">
    <property type="nucleotide sequence ID" value="NZ_SCWF01000011.1"/>
</dbReference>
<accession>A0A4R6BYN6</accession>
<dbReference type="GO" id="GO:0004414">
    <property type="term" value="F:homoserine O-acetyltransferase activity"/>
    <property type="evidence" value="ECO:0007669"/>
    <property type="project" value="UniProtKB-EC"/>
</dbReference>
<dbReference type="SUPFAM" id="SSF52317">
    <property type="entry name" value="Class I glutamine amidotransferase-like"/>
    <property type="match status" value="1"/>
</dbReference>
<dbReference type="EMBL" id="SCWF01000011">
    <property type="protein sequence ID" value="TDM13404.1"/>
    <property type="molecule type" value="Genomic_DNA"/>
</dbReference>
<name>A0A4R6BYN6_9STAP</name>
<dbReference type="UniPathway" id="UPA00051">
    <property type="reaction ID" value="UER00074"/>
</dbReference>
<dbReference type="InterPro" id="IPR033752">
    <property type="entry name" value="MetA_family"/>
</dbReference>
<dbReference type="Pfam" id="PF04204">
    <property type="entry name" value="HTS"/>
    <property type="match status" value="1"/>
</dbReference>
<dbReference type="AlphaFoldDB" id="A0A4R6BYN6"/>
<feature type="active site" description="Proton acceptor" evidence="4">
    <location>
        <position position="222"/>
    </location>
</feature>
<evidence type="ECO:0000256" key="3">
    <source>
        <dbReference type="ARBA" id="ARBA00023315"/>
    </source>
</evidence>
<keyword evidence="7" id="KW-1185">Reference proteome</keyword>
<keyword evidence="2 4" id="KW-0808">Transferase</keyword>
<evidence type="ECO:0000256" key="4">
    <source>
        <dbReference type="HAMAP-Rule" id="MF_00295"/>
    </source>
</evidence>
<proteinExistence type="inferred from homology"/>
<comment type="similarity">
    <text evidence="4">Belongs to the MetA family.</text>
</comment>